<evidence type="ECO:0000259" key="3">
    <source>
        <dbReference type="PROSITE" id="PS50217"/>
    </source>
</evidence>
<dbReference type="PROSITE" id="PS50217">
    <property type="entry name" value="BZIP"/>
    <property type="match status" value="1"/>
</dbReference>
<feature type="compositionally biased region" description="Acidic residues" evidence="2">
    <location>
        <begin position="27"/>
        <end position="42"/>
    </location>
</feature>
<feature type="coiled-coil region" evidence="1">
    <location>
        <begin position="68"/>
        <end position="116"/>
    </location>
</feature>
<dbReference type="AlphaFoldDB" id="B7G5G2"/>
<proteinExistence type="predicted"/>
<evidence type="ECO:0000313" key="5">
    <source>
        <dbReference type="Proteomes" id="UP000000759"/>
    </source>
</evidence>
<dbReference type="SMART" id="SM00338">
    <property type="entry name" value="BRLZ"/>
    <property type="match status" value="1"/>
</dbReference>
<protein>
    <recommendedName>
        <fullName evidence="3">BZIP domain-containing protein</fullName>
    </recommendedName>
</protein>
<dbReference type="RefSeq" id="XP_002182408.1">
    <property type="nucleotide sequence ID" value="XM_002182372.1"/>
</dbReference>
<accession>B7G5G2</accession>
<dbReference type="HOGENOM" id="CLU_886988_0_0_1"/>
<evidence type="ECO:0000256" key="2">
    <source>
        <dbReference type="SAM" id="MobiDB-lite"/>
    </source>
</evidence>
<keyword evidence="5" id="KW-1185">Reference proteome</keyword>
<feature type="domain" description="BZIP" evidence="3">
    <location>
        <begin position="57"/>
        <end position="117"/>
    </location>
</feature>
<evidence type="ECO:0000256" key="1">
    <source>
        <dbReference type="SAM" id="Coils"/>
    </source>
</evidence>
<dbReference type="GeneID" id="7203194"/>
<gene>
    <name evidence="4" type="ORF">PHATRDRAFT_47944</name>
</gene>
<dbReference type="InterPro" id="IPR004827">
    <property type="entry name" value="bZIP"/>
</dbReference>
<dbReference type="EMBL" id="CM000617">
    <property type="protein sequence ID" value="EEC46309.1"/>
    <property type="molecule type" value="Genomic_DNA"/>
</dbReference>
<dbReference type="KEGG" id="pti:PHATRDRAFT_47944"/>
<dbReference type="SUPFAM" id="SSF57959">
    <property type="entry name" value="Leucine zipper domain"/>
    <property type="match status" value="1"/>
</dbReference>
<name>B7G5G2_PHATC</name>
<organism evidence="4 5">
    <name type="scientific">Phaeodactylum tricornutum (strain CCAP 1055/1)</name>
    <dbReference type="NCBI Taxonomy" id="556484"/>
    <lineage>
        <taxon>Eukaryota</taxon>
        <taxon>Sar</taxon>
        <taxon>Stramenopiles</taxon>
        <taxon>Ochrophyta</taxon>
        <taxon>Bacillariophyta</taxon>
        <taxon>Bacillariophyceae</taxon>
        <taxon>Bacillariophycidae</taxon>
        <taxon>Naviculales</taxon>
        <taxon>Phaeodactylaceae</taxon>
        <taxon>Phaeodactylum</taxon>
    </lineage>
</organism>
<dbReference type="GO" id="GO:0003700">
    <property type="term" value="F:DNA-binding transcription factor activity"/>
    <property type="evidence" value="ECO:0007669"/>
    <property type="project" value="InterPro"/>
</dbReference>
<dbReference type="Gene3D" id="1.20.5.170">
    <property type="match status" value="1"/>
</dbReference>
<reference evidence="5" key="2">
    <citation type="submission" date="2008-08" db="EMBL/GenBank/DDBJ databases">
        <authorList>
            <consortium name="Diatom Consortium"/>
            <person name="Grigoriev I."/>
            <person name="Grimwood J."/>
            <person name="Kuo A."/>
            <person name="Otillar R.P."/>
            <person name="Salamov A."/>
            <person name="Detter J.C."/>
            <person name="Lindquist E."/>
            <person name="Shapiro H."/>
            <person name="Lucas S."/>
            <person name="Glavina del Rio T."/>
            <person name="Pitluck S."/>
            <person name="Rokhsar D."/>
            <person name="Bowler C."/>
        </authorList>
    </citation>
    <scope>GENOME REANNOTATION</scope>
    <source>
        <strain evidence="5">CCAP 1055/1</strain>
    </source>
</reference>
<keyword evidence="1" id="KW-0175">Coiled coil</keyword>
<dbReference type="Pfam" id="PF00170">
    <property type="entry name" value="bZIP_1"/>
    <property type="match status" value="1"/>
</dbReference>
<dbReference type="Proteomes" id="UP000000759">
    <property type="component" value="Chromosome 15"/>
</dbReference>
<sequence length="314" mass="35014">MTEVLKGENLPGELPEVREPQGAASNDDSDEDSRSDDDEVADDGTGRAGEPIDELTRVRREKRLAMNRESARTRRKRKKILLESLEQQVADLNKRNQSYRIANENLKTKVTQLETDLGMARSTIAVLTQQPRTGAAELAPGRPLPQGEVLGANELNRQDHLRRLLQARSQLNSQRGPIPAATQLDLQSFEQASLQRERAILNALGHLDSNSCDSGHGMIEDAGRRNCFTRYGPCSFAHTLPPQLPIVQAALRRDLRVHGGVFPFNVPGFELDMATQSPQRTINSTTSMIEELLKRRGGQKFFPGEAMKDISREF</sequence>
<reference evidence="4 5" key="1">
    <citation type="journal article" date="2008" name="Nature">
        <title>The Phaeodactylum genome reveals the evolutionary history of diatom genomes.</title>
        <authorList>
            <person name="Bowler C."/>
            <person name="Allen A.E."/>
            <person name="Badger J.H."/>
            <person name="Grimwood J."/>
            <person name="Jabbari K."/>
            <person name="Kuo A."/>
            <person name="Maheswari U."/>
            <person name="Martens C."/>
            <person name="Maumus F."/>
            <person name="Otillar R.P."/>
            <person name="Rayko E."/>
            <person name="Salamov A."/>
            <person name="Vandepoele K."/>
            <person name="Beszteri B."/>
            <person name="Gruber A."/>
            <person name="Heijde M."/>
            <person name="Katinka M."/>
            <person name="Mock T."/>
            <person name="Valentin K."/>
            <person name="Verret F."/>
            <person name="Berges J.A."/>
            <person name="Brownlee C."/>
            <person name="Cadoret J.P."/>
            <person name="Chiovitti A."/>
            <person name="Choi C.J."/>
            <person name="Coesel S."/>
            <person name="De Martino A."/>
            <person name="Detter J.C."/>
            <person name="Durkin C."/>
            <person name="Falciatore A."/>
            <person name="Fournet J."/>
            <person name="Haruta M."/>
            <person name="Huysman M.J."/>
            <person name="Jenkins B.D."/>
            <person name="Jiroutova K."/>
            <person name="Jorgensen R.E."/>
            <person name="Joubert Y."/>
            <person name="Kaplan A."/>
            <person name="Kroger N."/>
            <person name="Kroth P.G."/>
            <person name="La Roche J."/>
            <person name="Lindquist E."/>
            <person name="Lommer M."/>
            <person name="Martin-Jezequel V."/>
            <person name="Lopez P.J."/>
            <person name="Lucas S."/>
            <person name="Mangogna M."/>
            <person name="McGinnis K."/>
            <person name="Medlin L.K."/>
            <person name="Montsant A."/>
            <person name="Oudot-Le Secq M.P."/>
            <person name="Napoli C."/>
            <person name="Obornik M."/>
            <person name="Parker M.S."/>
            <person name="Petit J.L."/>
            <person name="Porcel B.M."/>
            <person name="Poulsen N."/>
            <person name="Robison M."/>
            <person name="Rychlewski L."/>
            <person name="Rynearson T.A."/>
            <person name="Schmutz J."/>
            <person name="Shapiro H."/>
            <person name="Siaut M."/>
            <person name="Stanley M."/>
            <person name="Sussman M.R."/>
            <person name="Taylor A.R."/>
            <person name="Vardi A."/>
            <person name="von Dassow P."/>
            <person name="Vyverman W."/>
            <person name="Willis A."/>
            <person name="Wyrwicz L.S."/>
            <person name="Rokhsar D.S."/>
            <person name="Weissenbach J."/>
            <person name="Armbrust E.V."/>
            <person name="Green B.R."/>
            <person name="Van de Peer Y."/>
            <person name="Grigoriev I.V."/>
        </authorList>
    </citation>
    <scope>NUCLEOTIDE SEQUENCE [LARGE SCALE GENOMIC DNA]</scope>
    <source>
        <strain evidence="4 5">CCAP 1055/1</strain>
    </source>
</reference>
<dbReference type="InParanoid" id="B7G5G2"/>
<dbReference type="PaxDb" id="2850-Phatr47944"/>
<dbReference type="OrthoDB" id="56288at2759"/>
<evidence type="ECO:0000313" key="4">
    <source>
        <dbReference type="EMBL" id="EEC46309.1"/>
    </source>
</evidence>
<feature type="region of interest" description="Disordered" evidence="2">
    <location>
        <begin position="1"/>
        <end position="53"/>
    </location>
</feature>
<dbReference type="InterPro" id="IPR046347">
    <property type="entry name" value="bZIP_sf"/>
</dbReference>